<dbReference type="EMBL" id="QCXX01000001">
    <property type="protein sequence ID" value="PUV26284.1"/>
    <property type="molecule type" value="Genomic_DNA"/>
</dbReference>
<evidence type="ECO:0000313" key="2">
    <source>
        <dbReference type="Proteomes" id="UP000250831"/>
    </source>
</evidence>
<reference evidence="1 2" key="1">
    <citation type="submission" date="2018-04" db="EMBL/GenBank/DDBJ databases">
        <title>Sphingobacterium sp. M46 Genome.</title>
        <authorList>
            <person name="Cheng J."/>
            <person name="Li Y."/>
        </authorList>
    </citation>
    <scope>NUCLEOTIDE SEQUENCE [LARGE SCALE GENOMIC DNA]</scope>
    <source>
        <strain evidence="1 2">M46</strain>
    </source>
</reference>
<dbReference type="OrthoDB" id="709940at2"/>
<comment type="caution">
    <text evidence="1">The sequence shown here is derived from an EMBL/GenBank/DDBJ whole genome shotgun (WGS) entry which is preliminary data.</text>
</comment>
<evidence type="ECO:0008006" key="3">
    <source>
        <dbReference type="Google" id="ProtNLM"/>
    </source>
</evidence>
<accession>A0A363NZP2</accession>
<dbReference type="AlphaFoldDB" id="A0A363NZP2"/>
<proteinExistence type="predicted"/>
<dbReference type="Proteomes" id="UP000250831">
    <property type="component" value="Unassembled WGS sequence"/>
</dbReference>
<organism evidence="1 2">
    <name type="scientific">Sphingobacterium athyrii</name>
    <dbReference type="NCBI Taxonomy" id="2152717"/>
    <lineage>
        <taxon>Bacteria</taxon>
        <taxon>Pseudomonadati</taxon>
        <taxon>Bacteroidota</taxon>
        <taxon>Sphingobacteriia</taxon>
        <taxon>Sphingobacteriales</taxon>
        <taxon>Sphingobacteriaceae</taxon>
        <taxon>Sphingobacterium</taxon>
    </lineage>
</organism>
<name>A0A363NZP2_9SPHI</name>
<sequence>MNKRDNVPCAGMKIFNYYKPDQLVFQQWKGRAIDPKSQSMNKFIHCEGCFDISAKPKECRQPCLHDAFRYLVDRITDSSEQIKTLILRKLPDPPLVLVHSKEVCRYVGIVSKTLYRCEKQGLILPFKKDHTGKYFLHADMVDFKKKYHHLPD</sequence>
<gene>
    <name evidence="1" type="ORF">DCO56_04855</name>
</gene>
<dbReference type="RefSeq" id="WP_108632573.1">
    <property type="nucleotide sequence ID" value="NZ_QCXX01000001.1"/>
</dbReference>
<keyword evidence="2" id="KW-1185">Reference proteome</keyword>
<evidence type="ECO:0000313" key="1">
    <source>
        <dbReference type="EMBL" id="PUV26284.1"/>
    </source>
</evidence>
<protein>
    <recommendedName>
        <fullName evidence="3">Helix-turn-helix domain-containing protein</fullName>
    </recommendedName>
</protein>